<feature type="transmembrane region" description="Helical" evidence="1">
    <location>
        <begin position="12"/>
        <end position="32"/>
    </location>
</feature>
<keyword evidence="1" id="KW-1133">Transmembrane helix</keyword>
<protein>
    <recommendedName>
        <fullName evidence="4">DUF4386 domain-containing protein</fullName>
    </recommendedName>
</protein>
<feature type="transmembrane region" description="Helical" evidence="1">
    <location>
        <begin position="132"/>
        <end position="156"/>
    </location>
</feature>
<keyword evidence="1" id="KW-0472">Membrane</keyword>
<dbReference type="EMBL" id="AP022597">
    <property type="protein sequence ID" value="BBY72502.1"/>
    <property type="molecule type" value="Genomic_DNA"/>
</dbReference>
<organism evidence="2 3">
    <name type="scientific">Mycobacterium paraintracellulare</name>
    <dbReference type="NCBI Taxonomy" id="1138383"/>
    <lineage>
        <taxon>Bacteria</taxon>
        <taxon>Bacillati</taxon>
        <taxon>Actinomycetota</taxon>
        <taxon>Actinomycetes</taxon>
        <taxon>Mycobacteriales</taxon>
        <taxon>Mycobacteriaceae</taxon>
        <taxon>Mycobacterium</taxon>
        <taxon>Mycobacterium avium complex (MAC)</taxon>
    </lineage>
</organism>
<name>A0ABN6AUM8_9MYCO</name>
<gene>
    <name evidence="2" type="ORF">MPRI_46890</name>
</gene>
<feature type="transmembrane region" description="Helical" evidence="1">
    <location>
        <begin position="52"/>
        <end position="73"/>
    </location>
</feature>
<dbReference type="Proteomes" id="UP000466578">
    <property type="component" value="Chromosome"/>
</dbReference>
<dbReference type="RefSeq" id="WP_014384927.1">
    <property type="nucleotide sequence ID" value="NC_016948.1"/>
</dbReference>
<feature type="transmembrane region" description="Helical" evidence="1">
    <location>
        <begin position="195"/>
        <end position="221"/>
    </location>
</feature>
<accession>A0ABN6AUM8</accession>
<evidence type="ECO:0000256" key="1">
    <source>
        <dbReference type="SAM" id="Phobius"/>
    </source>
</evidence>
<evidence type="ECO:0000313" key="2">
    <source>
        <dbReference type="EMBL" id="BBY72502.1"/>
    </source>
</evidence>
<feature type="transmembrane region" description="Helical" evidence="1">
    <location>
        <begin position="94"/>
        <end position="116"/>
    </location>
</feature>
<evidence type="ECO:0000313" key="3">
    <source>
        <dbReference type="Proteomes" id="UP000466578"/>
    </source>
</evidence>
<reference evidence="2 3" key="1">
    <citation type="journal article" date="2019" name="Emerg. Microbes Infect.">
        <title>Comprehensive subspecies identification of 175 nontuberculous mycobacteria species based on 7547 genomic profiles.</title>
        <authorList>
            <person name="Matsumoto Y."/>
            <person name="Kinjo T."/>
            <person name="Motooka D."/>
            <person name="Nabeya D."/>
            <person name="Jung N."/>
            <person name="Uechi K."/>
            <person name="Horii T."/>
            <person name="Iida T."/>
            <person name="Fujita J."/>
            <person name="Nakamura S."/>
        </authorList>
    </citation>
    <scope>NUCLEOTIDE SEQUENCE [LARGE SCALE GENOMIC DNA]</scope>
    <source>
        <strain evidence="2 3">JCM 30622</strain>
    </source>
</reference>
<sequence>MDLKLQRIAAWGGIAMLALFFIFFMLIAKLIPPLSPTASAAAITDFLIANKLRVRVGLALSLLAACVALPWLATICLRVRRVEGKWGVLSMTQIFAGVIFVPGFLFPMMVMAAAAFRPEERDPQITQALNDVFWLMFVGIVGTLVIQALVLTLASFLDRTEPETFPRWFGYLNAWYALLALPGGAVMIFNDGPLAWNGIFAFWVPLVAFSVWMIAVTVVLIQSISTEQSAEPVTAAAS</sequence>
<evidence type="ECO:0008006" key="4">
    <source>
        <dbReference type="Google" id="ProtNLM"/>
    </source>
</evidence>
<feature type="transmembrane region" description="Helical" evidence="1">
    <location>
        <begin position="168"/>
        <end position="189"/>
    </location>
</feature>
<keyword evidence="3" id="KW-1185">Reference proteome</keyword>
<proteinExistence type="predicted"/>
<dbReference type="GeneID" id="45455003"/>
<keyword evidence="1" id="KW-0812">Transmembrane</keyword>